<evidence type="ECO:0000313" key="2">
    <source>
        <dbReference type="EMBL" id="CAI5744606.1"/>
    </source>
</evidence>
<sequence length="125" mass="14076">MEASTTSPQAQRSSFSSPDTGKSVDVLLTPIALHLDPQEHHKLRHKRVTSATSLSETLGANLLMQLIPIQWYGHACRKGDWLPHWDDVYLSLDGVMLRVFESRGRFLEATRAETTTKEGRKCQVC</sequence>
<gene>
    <name evidence="2" type="ORF">PDE001_LOCUS9743</name>
</gene>
<organism evidence="2 3">
    <name type="scientific">Peronospora destructor</name>
    <dbReference type="NCBI Taxonomy" id="86335"/>
    <lineage>
        <taxon>Eukaryota</taxon>
        <taxon>Sar</taxon>
        <taxon>Stramenopiles</taxon>
        <taxon>Oomycota</taxon>
        <taxon>Peronosporomycetes</taxon>
        <taxon>Peronosporales</taxon>
        <taxon>Peronosporaceae</taxon>
        <taxon>Peronospora</taxon>
    </lineage>
</organism>
<comment type="caution">
    <text evidence="2">The sequence shown here is derived from an EMBL/GenBank/DDBJ whole genome shotgun (WGS) entry which is preliminary data.</text>
</comment>
<reference evidence="2" key="1">
    <citation type="submission" date="2022-12" db="EMBL/GenBank/DDBJ databases">
        <authorList>
            <person name="Webb A."/>
        </authorList>
    </citation>
    <scope>NUCLEOTIDE SEQUENCE</scope>
    <source>
        <strain evidence="2">Pd1</strain>
    </source>
</reference>
<name>A0AAV0VAG5_9STRA</name>
<dbReference type="Proteomes" id="UP001162029">
    <property type="component" value="Unassembled WGS sequence"/>
</dbReference>
<feature type="region of interest" description="Disordered" evidence="1">
    <location>
        <begin position="1"/>
        <end position="22"/>
    </location>
</feature>
<proteinExistence type="predicted"/>
<evidence type="ECO:0000313" key="3">
    <source>
        <dbReference type="Proteomes" id="UP001162029"/>
    </source>
</evidence>
<accession>A0AAV0VAG5</accession>
<protein>
    <submittedName>
        <fullName evidence="2">Uncharacterized protein</fullName>
    </submittedName>
</protein>
<evidence type="ECO:0000256" key="1">
    <source>
        <dbReference type="SAM" id="MobiDB-lite"/>
    </source>
</evidence>
<dbReference type="EMBL" id="CANTFM010002154">
    <property type="protein sequence ID" value="CAI5744606.1"/>
    <property type="molecule type" value="Genomic_DNA"/>
</dbReference>
<dbReference type="AlphaFoldDB" id="A0AAV0VAG5"/>
<keyword evidence="3" id="KW-1185">Reference proteome</keyword>
<feature type="compositionally biased region" description="Polar residues" evidence="1">
    <location>
        <begin position="1"/>
        <end position="20"/>
    </location>
</feature>